<keyword evidence="2" id="KW-0285">Flavoprotein</keyword>
<dbReference type="RefSeq" id="WP_050431014.1">
    <property type="nucleotide sequence ID" value="NZ_CP012159.1"/>
</dbReference>
<name>A0A0K1EE22_CHOCO</name>
<dbReference type="KEGG" id="ccro:CMC5_029790"/>
<dbReference type="PANTHER" id="PTHR43004">
    <property type="entry name" value="TRK SYSTEM POTASSIUM UPTAKE PROTEIN"/>
    <property type="match status" value="1"/>
</dbReference>
<comment type="cofactor">
    <cofactor evidence="1">
        <name>FAD</name>
        <dbReference type="ChEBI" id="CHEBI:57692"/>
    </cofactor>
</comment>
<protein>
    <recommendedName>
        <fullName evidence="4">FAD-binding domain-containing protein</fullName>
    </recommendedName>
</protein>
<dbReference type="PANTHER" id="PTHR43004:SF19">
    <property type="entry name" value="BINDING MONOOXYGENASE, PUTATIVE (JCVI)-RELATED"/>
    <property type="match status" value="1"/>
</dbReference>
<dbReference type="SUPFAM" id="SSF51905">
    <property type="entry name" value="FAD/NAD(P)-binding domain"/>
    <property type="match status" value="1"/>
</dbReference>
<dbReference type="Gene3D" id="3.30.70.2450">
    <property type="match status" value="1"/>
</dbReference>
<dbReference type="EMBL" id="CP012159">
    <property type="protein sequence ID" value="AKT38833.1"/>
    <property type="molecule type" value="Genomic_DNA"/>
</dbReference>
<proteinExistence type="predicted"/>
<dbReference type="Gene3D" id="3.50.50.60">
    <property type="entry name" value="FAD/NAD(P)-binding domain"/>
    <property type="match status" value="1"/>
</dbReference>
<sequence>MKRVEVDVAIAGGGPVGLMLACELSLAGVKVSVFERREARVKQSRALTLHPRSLEILALRGIAERFMARGRPLPSAHYAALDTRLDLAALDTTFGWTLILPQTLTEELLEARALELGVGIHRAHRVTGLQQDDEGVSIEGSCPEGAFHARSRFAVGADGARSAVRTLAEIPFPGTEATMSVLLGDVVLSEPPSAPAVVRVGAEGTLLMMPLGDGVHHRIVVCDPDRLRVPLSEPVTLEELSVATRKVMGSDYGMKSPFWLSRFGNETRIASTYRQGRVFLAGDAAHIHLPAGGQGLNVGLQDAMNLGWKLCGVLQGLAPASLLDTYHRERHPVGQRLIQDTLSQSALFFGFHREGLALREVVARLLRVPEANRVLAEQIAALDVAYPEAVLPAPPGMEAPPELVGRRLRDLPLPSGDGTRRSLYELLHDGKWLLIRRPGAPTATSRAPRAELPGAWARWTSVVVADLPGEPAALRGGSAVLIRPDGRIGFVAR</sequence>
<dbReference type="AlphaFoldDB" id="A0A0K1EE22"/>
<evidence type="ECO:0000259" key="4">
    <source>
        <dbReference type="Pfam" id="PF01494"/>
    </source>
</evidence>
<organism evidence="5 6">
    <name type="scientific">Chondromyces crocatus</name>
    <dbReference type="NCBI Taxonomy" id="52"/>
    <lineage>
        <taxon>Bacteria</taxon>
        <taxon>Pseudomonadati</taxon>
        <taxon>Myxococcota</taxon>
        <taxon>Polyangia</taxon>
        <taxon>Polyangiales</taxon>
        <taxon>Polyangiaceae</taxon>
        <taxon>Chondromyces</taxon>
    </lineage>
</organism>
<accession>A0A0K1EE22</accession>
<dbReference type="PRINTS" id="PR00420">
    <property type="entry name" value="RNGMNOXGNASE"/>
</dbReference>
<dbReference type="PATRIC" id="fig|52.7.peg.3279"/>
<keyword evidence="6" id="KW-1185">Reference proteome</keyword>
<evidence type="ECO:0000256" key="3">
    <source>
        <dbReference type="ARBA" id="ARBA00022827"/>
    </source>
</evidence>
<evidence type="ECO:0000256" key="2">
    <source>
        <dbReference type="ARBA" id="ARBA00022630"/>
    </source>
</evidence>
<dbReference type="Pfam" id="PF21274">
    <property type="entry name" value="Rng_hyd_C"/>
    <property type="match status" value="1"/>
</dbReference>
<evidence type="ECO:0000313" key="6">
    <source>
        <dbReference type="Proteomes" id="UP000067626"/>
    </source>
</evidence>
<dbReference type="Gene3D" id="3.40.30.120">
    <property type="match status" value="1"/>
</dbReference>
<dbReference type="STRING" id="52.CMC5_029790"/>
<dbReference type="InterPro" id="IPR050641">
    <property type="entry name" value="RIFMO-like"/>
</dbReference>
<feature type="domain" description="FAD-binding" evidence="4">
    <location>
        <begin position="5"/>
        <end position="340"/>
    </location>
</feature>
<reference evidence="5 6" key="1">
    <citation type="submission" date="2015-07" db="EMBL/GenBank/DDBJ databases">
        <title>Genome analysis of myxobacterium Chondromyces crocatus Cm c5 reveals a high potential for natural compound synthesis and the genetic basis for the loss of fruiting body formation.</title>
        <authorList>
            <person name="Zaburannyi N."/>
            <person name="Bunk B."/>
            <person name="Maier J."/>
            <person name="Overmann J."/>
            <person name="Mueller R."/>
        </authorList>
    </citation>
    <scope>NUCLEOTIDE SEQUENCE [LARGE SCALE GENOMIC DNA]</scope>
    <source>
        <strain evidence="5 6">Cm c5</strain>
    </source>
</reference>
<dbReference type="Proteomes" id="UP000067626">
    <property type="component" value="Chromosome"/>
</dbReference>
<dbReference type="InterPro" id="IPR036188">
    <property type="entry name" value="FAD/NAD-bd_sf"/>
</dbReference>
<dbReference type="OrthoDB" id="5482506at2"/>
<dbReference type="InterPro" id="IPR002938">
    <property type="entry name" value="FAD-bd"/>
</dbReference>
<gene>
    <name evidence="5" type="ORF">CMC5_029790</name>
</gene>
<keyword evidence="3" id="KW-0274">FAD</keyword>
<dbReference type="PROSITE" id="PS51257">
    <property type="entry name" value="PROKAR_LIPOPROTEIN"/>
    <property type="match status" value="1"/>
</dbReference>
<evidence type="ECO:0000256" key="1">
    <source>
        <dbReference type="ARBA" id="ARBA00001974"/>
    </source>
</evidence>
<dbReference type="Pfam" id="PF01494">
    <property type="entry name" value="FAD_binding_3"/>
    <property type="match status" value="1"/>
</dbReference>
<dbReference type="GO" id="GO:0016709">
    <property type="term" value="F:oxidoreductase activity, acting on paired donors, with incorporation or reduction of molecular oxygen, NAD(P)H as one donor, and incorporation of one atom of oxygen"/>
    <property type="evidence" value="ECO:0007669"/>
    <property type="project" value="UniProtKB-ARBA"/>
</dbReference>
<dbReference type="GO" id="GO:0071949">
    <property type="term" value="F:FAD binding"/>
    <property type="evidence" value="ECO:0007669"/>
    <property type="project" value="InterPro"/>
</dbReference>
<evidence type="ECO:0000313" key="5">
    <source>
        <dbReference type="EMBL" id="AKT38833.1"/>
    </source>
</evidence>